<dbReference type="EC" id="2.7.7.48" evidence="1"/>
<evidence type="ECO:0000313" key="4">
    <source>
        <dbReference type="EMBL" id="VDD90331.1"/>
    </source>
</evidence>
<keyword evidence="1" id="KW-0696">RNA-directed RNA polymerase</keyword>
<keyword evidence="1" id="KW-0548">Nucleotidyltransferase</keyword>
<dbReference type="AlphaFoldDB" id="A0A0N4V5F9"/>
<keyword evidence="5" id="KW-1185">Reference proteome</keyword>
<protein>
    <recommendedName>
        <fullName evidence="1">RNA-dependent RNA polymerase</fullName>
        <ecNumber evidence="1">2.7.7.48</ecNumber>
    </recommendedName>
</protein>
<proteinExistence type="inferred from homology"/>
<dbReference type="InterPro" id="IPR057596">
    <property type="entry name" value="RDRP_core"/>
</dbReference>
<dbReference type="GO" id="GO:0030422">
    <property type="term" value="P:siRNA processing"/>
    <property type="evidence" value="ECO:0007669"/>
    <property type="project" value="TreeGrafter"/>
</dbReference>
<comment type="catalytic activity">
    <reaction evidence="1">
        <text>RNA(n) + a ribonucleoside 5'-triphosphate = RNA(n+1) + diphosphate</text>
        <dbReference type="Rhea" id="RHEA:21248"/>
        <dbReference type="Rhea" id="RHEA-COMP:14527"/>
        <dbReference type="Rhea" id="RHEA-COMP:17342"/>
        <dbReference type="ChEBI" id="CHEBI:33019"/>
        <dbReference type="ChEBI" id="CHEBI:61557"/>
        <dbReference type="ChEBI" id="CHEBI:140395"/>
        <dbReference type="EC" id="2.7.7.48"/>
    </reaction>
</comment>
<feature type="domain" description="RDRP core" evidence="2">
    <location>
        <begin position="458"/>
        <end position="933"/>
    </location>
</feature>
<dbReference type="InterPro" id="IPR057493">
    <property type="entry name" value="PH_RdRP-assoc"/>
</dbReference>
<dbReference type="InterPro" id="IPR007855">
    <property type="entry name" value="RDRP"/>
</dbReference>
<dbReference type="OrthoDB" id="6513042at2759"/>
<dbReference type="Proteomes" id="UP000274131">
    <property type="component" value="Unassembled WGS sequence"/>
</dbReference>
<dbReference type="PANTHER" id="PTHR23079">
    <property type="entry name" value="RNA-DEPENDENT RNA POLYMERASE"/>
    <property type="match status" value="1"/>
</dbReference>
<evidence type="ECO:0000313" key="5">
    <source>
        <dbReference type="Proteomes" id="UP000274131"/>
    </source>
</evidence>
<feature type="domain" description="PH-like" evidence="3">
    <location>
        <begin position="110"/>
        <end position="286"/>
    </location>
</feature>
<dbReference type="Pfam" id="PF25359">
    <property type="entry name" value="PH_met_RdRP"/>
    <property type="match status" value="1"/>
</dbReference>
<organism evidence="6">
    <name type="scientific">Enterobius vermicularis</name>
    <name type="common">Human pinworm</name>
    <dbReference type="NCBI Taxonomy" id="51028"/>
    <lineage>
        <taxon>Eukaryota</taxon>
        <taxon>Metazoa</taxon>
        <taxon>Ecdysozoa</taxon>
        <taxon>Nematoda</taxon>
        <taxon>Chromadorea</taxon>
        <taxon>Rhabditida</taxon>
        <taxon>Spirurina</taxon>
        <taxon>Oxyuridomorpha</taxon>
        <taxon>Oxyuroidea</taxon>
        <taxon>Oxyuridae</taxon>
        <taxon>Enterobius</taxon>
    </lineage>
</organism>
<comment type="similarity">
    <text evidence="1">Belongs to the RdRP family.</text>
</comment>
<dbReference type="PANTHER" id="PTHR23079:SF57">
    <property type="entry name" value="RNA-DIRECTED RNA POLYMERASE"/>
    <property type="match status" value="1"/>
</dbReference>
<evidence type="ECO:0000259" key="2">
    <source>
        <dbReference type="Pfam" id="PF05183"/>
    </source>
</evidence>
<keyword evidence="1" id="KW-0808">Transferase</keyword>
<dbReference type="WBParaSite" id="EVEC_0000545101-mRNA-1">
    <property type="protein sequence ID" value="EVEC_0000545101-mRNA-1"/>
    <property type="gene ID" value="EVEC_0000545101"/>
</dbReference>
<evidence type="ECO:0000256" key="1">
    <source>
        <dbReference type="RuleBase" id="RU363098"/>
    </source>
</evidence>
<evidence type="ECO:0000313" key="6">
    <source>
        <dbReference type="WBParaSite" id="EVEC_0000545101-mRNA-1"/>
    </source>
</evidence>
<dbReference type="GO" id="GO:0003968">
    <property type="term" value="F:RNA-directed RNA polymerase activity"/>
    <property type="evidence" value="ECO:0007669"/>
    <property type="project" value="UniProtKB-KW"/>
</dbReference>
<dbReference type="Pfam" id="PF05183">
    <property type="entry name" value="RdRP"/>
    <property type="match status" value="1"/>
</dbReference>
<reference evidence="6" key="1">
    <citation type="submission" date="2017-02" db="UniProtKB">
        <authorList>
            <consortium name="WormBaseParasite"/>
        </authorList>
    </citation>
    <scope>IDENTIFICATION</scope>
</reference>
<keyword evidence="1" id="KW-0694">RNA-binding</keyword>
<evidence type="ECO:0000259" key="3">
    <source>
        <dbReference type="Pfam" id="PF25359"/>
    </source>
</evidence>
<gene>
    <name evidence="4" type="ORF">EVEC_LOCUS5082</name>
</gene>
<name>A0A0N4V5F9_ENTVE</name>
<dbReference type="EMBL" id="UXUI01008048">
    <property type="protein sequence ID" value="VDD90331.1"/>
    <property type="molecule type" value="Genomic_DNA"/>
</dbReference>
<sequence>MESTSGPVTMKVLTTNSDWVDEIVELVLSIPSPHDEFFEVKKSQIISRNDVYELEDETFELSFEVRCNSWKQSLLKFCHIFQKLCFERLESDDSSPVLVIHENTLCSEGCCPAQLELPLTSLSFGNFVKCTSFLSHFTRKPSSDDATVVQQCGAGTSGMFVNFEHDRELFLVVFGAYSEKSSVSDSVRESNDNGWQPNGCLYVVKVRYESIRRIILDLLPGYDCVNMFMLLNYPPDLRRISNKIHGGDFYSRDRRRSIPERSGPNRYDSCAAVNESPVLCLTFQLTVDYSVDDYRIWFRYCPMPVKLIAGEYRSSPRGPNVDKFWPEKLRQTEFGLEYLIAALLSRGAVVKDQILKTKQAKDEFLSCVLDHYYRKPEVSLSLTGLYLAVQIRCFRRLQLALGGLEHLLNFVDETKQVNSLIMTYKKIMEKLWKDHETFRQVLQKDSDDNYKRVRKIVVTPTRTLLVVPELLMGNRVLREYDSSGDGALRVQFRDDDGSKLRMNRHFVYLASSNSQMRDNGCYFFDDGEGGEAQKIRDNLGRFDIRNIPKLMSRMGQCFTQAERSSEVLLRKKYNKAHDFVGGKDANGESYTFSDGVGKLSLNFASRIAGKMGLGSFVPSCFQIRYRGIKGVLSVDPAIDERRHWAERHCVEDKGKEYNKTLDLDVLFRPSQDKFDSPRQKNIDIVKYSSPVPVALNRPLINIMDQVSEMQGHALHARVCGRVHSFLDRQLMEMAEMFMNEDSCRKRLNELPKRISVEYLKVVRGFALTQEPFFRSLLYASAKFTLKKQLAKEQIQVPIKLGRTMFGVVDESGLLQYGQVFIQYTCNIELKKPGKNAAKEILKGKVLITKNPSVVAGDVRVFNAIDIPELNHLVDVVVFPQSGPRPHPDEMAGSDLDGDEYSIIWDPELFFDHNEEPLDFTKDSRKPQDIEKDQVVDSFDCLLC</sequence>
<reference evidence="4 5" key="2">
    <citation type="submission" date="2018-10" db="EMBL/GenBank/DDBJ databases">
        <authorList>
            <consortium name="Pathogen Informatics"/>
        </authorList>
    </citation>
    <scope>NUCLEOTIDE SEQUENCE [LARGE SCALE GENOMIC DNA]</scope>
</reference>
<dbReference type="GO" id="GO:0003723">
    <property type="term" value="F:RNA binding"/>
    <property type="evidence" value="ECO:0007669"/>
    <property type="project" value="UniProtKB-KW"/>
</dbReference>
<accession>A0A0N4V5F9</accession>
<dbReference type="GO" id="GO:0031380">
    <property type="term" value="C:nuclear RNA-directed RNA polymerase complex"/>
    <property type="evidence" value="ECO:0007669"/>
    <property type="project" value="TreeGrafter"/>
</dbReference>
<dbReference type="STRING" id="51028.A0A0N4V5F9"/>